<feature type="non-terminal residue" evidence="4">
    <location>
        <position position="214"/>
    </location>
</feature>
<dbReference type="InterPro" id="IPR010285">
    <property type="entry name" value="DNA_helicase_pif1-like_DEAD"/>
</dbReference>
<comment type="cofactor">
    <cofactor evidence="1">
        <name>Mg(2+)</name>
        <dbReference type="ChEBI" id="CHEBI:18420"/>
    </cofactor>
</comment>
<name>A0A087UA83_STEMI</name>
<dbReference type="GO" id="GO:0006310">
    <property type="term" value="P:DNA recombination"/>
    <property type="evidence" value="ECO:0007669"/>
    <property type="project" value="UniProtKB-KW"/>
</dbReference>
<keyword evidence="5" id="KW-1185">Reference proteome</keyword>
<keyword evidence="1" id="KW-0227">DNA damage</keyword>
<keyword evidence="1" id="KW-0347">Helicase</keyword>
<keyword evidence="2" id="KW-0812">Transmembrane</keyword>
<organism evidence="4 5">
    <name type="scientific">Stegodyphus mimosarum</name>
    <name type="common">African social velvet spider</name>
    <dbReference type="NCBI Taxonomy" id="407821"/>
    <lineage>
        <taxon>Eukaryota</taxon>
        <taxon>Metazoa</taxon>
        <taxon>Ecdysozoa</taxon>
        <taxon>Arthropoda</taxon>
        <taxon>Chelicerata</taxon>
        <taxon>Arachnida</taxon>
        <taxon>Araneae</taxon>
        <taxon>Araneomorphae</taxon>
        <taxon>Entelegynae</taxon>
        <taxon>Eresoidea</taxon>
        <taxon>Eresidae</taxon>
        <taxon>Stegodyphus</taxon>
    </lineage>
</organism>
<sequence>MLSPRRSDENYFNAEIARELDYNFIAFQQQVAAFVPQLLPEQSQVFHQVLRKIESGNSTLFFLDAPGVTGKTFLLNLLLMSIRKDQKIAVVVASSGIVATLLNVGCTAYSVSKLPLNLAQEDSPICNFSKNSSRSRMLRQCKLLMWDESTMSHKIAIEASNRTLQDLRDSTHIIEGVVVVLAGDFRQTQPVIQRGTPTDEIKALSLWDFLGKLL</sequence>
<dbReference type="GO" id="GO:0005524">
    <property type="term" value="F:ATP binding"/>
    <property type="evidence" value="ECO:0007669"/>
    <property type="project" value="UniProtKB-KW"/>
</dbReference>
<keyword evidence="1" id="KW-0547">Nucleotide-binding</keyword>
<dbReference type="Gene3D" id="3.40.50.300">
    <property type="entry name" value="P-loop containing nucleotide triphosphate hydrolases"/>
    <property type="match status" value="1"/>
</dbReference>
<dbReference type="InterPro" id="IPR027417">
    <property type="entry name" value="P-loop_NTPase"/>
</dbReference>
<accession>A0A087UA83</accession>
<dbReference type="GO" id="GO:0000723">
    <property type="term" value="P:telomere maintenance"/>
    <property type="evidence" value="ECO:0007669"/>
    <property type="project" value="InterPro"/>
</dbReference>
<dbReference type="GO" id="GO:0016887">
    <property type="term" value="F:ATP hydrolysis activity"/>
    <property type="evidence" value="ECO:0007669"/>
    <property type="project" value="RHEA"/>
</dbReference>
<comment type="catalytic activity">
    <reaction evidence="1">
        <text>ATP + H2O = ADP + phosphate + H(+)</text>
        <dbReference type="Rhea" id="RHEA:13065"/>
        <dbReference type="ChEBI" id="CHEBI:15377"/>
        <dbReference type="ChEBI" id="CHEBI:15378"/>
        <dbReference type="ChEBI" id="CHEBI:30616"/>
        <dbReference type="ChEBI" id="CHEBI:43474"/>
        <dbReference type="ChEBI" id="CHEBI:456216"/>
        <dbReference type="EC" id="5.6.2.3"/>
    </reaction>
</comment>
<dbReference type="SUPFAM" id="SSF52540">
    <property type="entry name" value="P-loop containing nucleoside triphosphate hydrolases"/>
    <property type="match status" value="1"/>
</dbReference>
<evidence type="ECO:0000313" key="4">
    <source>
        <dbReference type="EMBL" id="KFM74272.1"/>
    </source>
</evidence>
<dbReference type="OrthoDB" id="6435739at2759"/>
<keyword evidence="1" id="KW-0234">DNA repair</keyword>
<dbReference type="EMBL" id="KK118955">
    <property type="protein sequence ID" value="KFM74272.1"/>
    <property type="molecule type" value="Genomic_DNA"/>
</dbReference>
<dbReference type="GO" id="GO:0043139">
    <property type="term" value="F:5'-3' DNA helicase activity"/>
    <property type="evidence" value="ECO:0007669"/>
    <property type="project" value="UniProtKB-EC"/>
</dbReference>
<keyword evidence="1" id="KW-0233">DNA recombination</keyword>
<evidence type="ECO:0000313" key="5">
    <source>
        <dbReference type="Proteomes" id="UP000054359"/>
    </source>
</evidence>
<keyword evidence="2" id="KW-1133">Transmembrane helix</keyword>
<dbReference type="OMA" id="VISWEEC"/>
<dbReference type="PANTHER" id="PTHR10492">
    <property type="match status" value="1"/>
</dbReference>
<dbReference type="EC" id="5.6.2.3" evidence="1"/>
<feature type="domain" description="DNA helicase Pif1-like DEAD-box helicase" evidence="3">
    <location>
        <begin position="38"/>
        <end position="203"/>
    </location>
</feature>
<gene>
    <name evidence="4" type="ORF">X975_04208</name>
</gene>
<feature type="transmembrane region" description="Helical" evidence="2">
    <location>
        <begin position="88"/>
        <end position="111"/>
    </location>
</feature>
<keyword evidence="1" id="KW-0378">Hydrolase</keyword>
<keyword evidence="1" id="KW-0067">ATP-binding</keyword>
<evidence type="ECO:0000259" key="3">
    <source>
        <dbReference type="Pfam" id="PF05970"/>
    </source>
</evidence>
<evidence type="ECO:0000256" key="1">
    <source>
        <dbReference type="RuleBase" id="RU363044"/>
    </source>
</evidence>
<protein>
    <recommendedName>
        <fullName evidence="1">ATP-dependent DNA helicase</fullName>
        <ecNumber evidence="1">5.6.2.3</ecNumber>
    </recommendedName>
</protein>
<dbReference type="GO" id="GO:0006281">
    <property type="term" value="P:DNA repair"/>
    <property type="evidence" value="ECO:0007669"/>
    <property type="project" value="UniProtKB-KW"/>
</dbReference>
<dbReference type="AlphaFoldDB" id="A0A087UA83"/>
<dbReference type="PANTHER" id="PTHR10492:SF95">
    <property type="entry name" value="HELITRON HELICASE-LIKE DOMAIN-CONTAINING PROTEIN"/>
    <property type="match status" value="1"/>
</dbReference>
<reference evidence="4 5" key="1">
    <citation type="submission" date="2013-11" db="EMBL/GenBank/DDBJ databases">
        <title>Genome sequencing of Stegodyphus mimosarum.</title>
        <authorList>
            <person name="Bechsgaard J."/>
        </authorList>
    </citation>
    <scope>NUCLEOTIDE SEQUENCE [LARGE SCALE GENOMIC DNA]</scope>
</reference>
<dbReference type="Pfam" id="PF05970">
    <property type="entry name" value="PIF1"/>
    <property type="match status" value="1"/>
</dbReference>
<dbReference type="STRING" id="407821.A0A087UA83"/>
<dbReference type="Proteomes" id="UP000054359">
    <property type="component" value="Unassembled WGS sequence"/>
</dbReference>
<keyword evidence="2" id="KW-0472">Membrane</keyword>
<comment type="similarity">
    <text evidence="1">Belongs to the helicase family.</text>
</comment>
<evidence type="ECO:0000256" key="2">
    <source>
        <dbReference type="SAM" id="Phobius"/>
    </source>
</evidence>
<proteinExistence type="inferred from homology"/>